<evidence type="ECO:0000256" key="2">
    <source>
        <dbReference type="ARBA" id="ARBA00022801"/>
    </source>
</evidence>
<evidence type="ECO:0000259" key="3">
    <source>
        <dbReference type="Pfam" id="PF00149"/>
    </source>
</evidence>
<dbReference type="GO" id="GO:0008758">
    <property type="term" value="F:UDP-2,3-diacylglucosamine hydrolase activity"/>
    <property type="evidence" value="ECO:0007669"/>
    <property type="project" value="TreeGrafter"/>
</dbReference>
<dbReference type="PANTHER" id="PTHR31302:SF31">
    <property type="entry name" value="PHOSPHODIESTERASE YAEI"/>
    <property type="match status" value="1"/>
</dbReference>
<dbReference type="InterPro" id="IPR029052">
    <property type="entry name" value="Metallo-depent_PP-like"/>
</dbReference>
<dbReference type="Pfam" id="PF00149">
    <property type="entry name" value="Metallophos"/>
    <property type="match status" value="1"/>
</dbReference>
<keyword evidence="5" id="KW-1185">Reference proteome</keyword>
<dbReference type="FunCoup" id="U5DTV4">
    <property type="interactions" value="141"/>
</dbReference>
<gene>
    <name evidence="4" type="ORF">KR51_00001580</name>
</gene>
<comment type="caution">
    <text evidence="4">The sequence shown here is derived from an EMBL/GenBank/DDBJ whole genome shotgun (WGS) entry which is preliminary data.</text>
</comment>
<name>U5DTV4_9CHRO</name>
<dbReference type="SUPFAM" id="SSF56300">
    <property type="entry name" value="Metallo-dependent phosphatases"/>
    <property type="match status" value="1"/>
</dbReference>
<protein>
    <submittedName>
        <fullName evidence="4">Putative phosphohydrolase</fullName>
    </submittedName>
</protein>
<feature type="domain" description="Calcineurin-like phosphoesterase" evidence="3">
    <location>
        <begin position="30"/>
        <end position="192"/>
    </location>
</feature>
<sequence length="279" mass="30778">MVHRLLSGALSVERYEVAIADLPPSLAGTRIVHLTDFHYDGLRLSDWLLSDAIAASNAAEPDLVLLTGDYVTDEPEPIEDLVLHLKHLQARAGVFASLGNHDLHFPRSRNVVTSAFERVGIRVLWNDVATPLGAALPVVGLADLWSRGYRPEPVMSQLDPQRPRIVLSHNPDTAEGLQRWRADLILSGHTHGGQTFLIPGWGPIPTILQPIRRRLPKALANVLPLLRECPSVVKHWEWAQGWFSVGSNQLYVNRGLGTYLPGRVFCPPEIAIMTLVPAG</sequence>
<reference evidence="4 5" key="1">
    <citation type="submission" date="2013-05" db="EMBL/GenBank/DDBJ databases">
        <title>Draft genome sequence of Rubidibacter lacunae KORDI 51-2.</title>
        <authorList>
            <person name="Choi D.H."/>
            <person name="Noh J.H."/>
            <person name="Kwon K.-K."/>
            <person name="Lee J.-H."/>
            <person name="Ryu J.-Y."/>
        </authorList>
    </citation>
    <scope>NUCLEOTIDE SEQUENCE [LARGE SCALE GENOMIC DNA]</scope>
    <source>
        <strain evidence="4 5">KORDI 51-2</strain>
    </source>
</reference>
<dbReference type="PATRIC" id="fig|582515.4.peg.179"/>
<dbReference type="Proteomes" id="UP000016960">
    <property type="component" value="Unassembled WGS sequence"/>
</dbReference>
<dbReference type="InterPro" id="IPR051158">
    <property type="entry name" value="Metallophosphoesterase_sf"/>
</dbReference>
<dbReference type="eggNOG" id="COG1408">
    <property type="taxonomic scope" value="Bacteria"/>
</dbReference>
<dbReference type="CDD" id="cd07385">
    <property type="entry name" value="MPP_YkuE_C"/>
    <property type="match status" value="1"/>
</dbReference>
<dbReference type="AlphaFoldDB" id="U5DTV4"/>
<dbReference type="PANTHER" id="PTHR31302">
    <property type="entry name" value="TRANSMEMBRANE PROTEIN WITH METALLOPHOSPHOESTERASE DOMAIN-RELATED"/>
    <property type="match status" value="1"/>
</dbReference>
<dbReference type="RefSeq" id="WP_022603848.1">
    <property type="nucleotide sequence ID" value="NZ_ASSJ01000003.1"/>
</dbReference>
<dbReference type="GO" id="GO:0009245">
    <property type="term" value="P:lipid A biosynthetic process"/>
    <property type="evidence" value="ECO:0007669"/>
    <property type="project" value="TreeGrafter"/>
</dbReference>
<dbReference type="OrthoDB" id="9780884at2"/>
<dbReference type="GO" id="GO:0046872">
    <property type="term" value="F:metal ion binding"/>
    <property type="evidence" value="ECO:0007669"/>
    <property type="project" value="UniProtKB-KW"/>
</dbReference>
<dbReference type="GO" id="GO:0016020">
    <property type="term" value="C:membrane"/>
    <property type="evidence" value="ECO:0007669"/>
    <property type="project" value="GOC"/>
</dbReference>
<evidence type="ECO:0000313" key="4">
    <source>
        <dbReference type="EMBL" id="ERN43095.1"/>
    </source>
</evidence>
<proteinExistence type="predicted"/>
<accession>U5DTV4</accession>
<dbReference type="InParanoid" id="U5DTV4"/>
<evidence type="ECO:0000256" key="1">
    <source>
        <dbReference type="ARBA" id="ARBA00022723"/>
    </source>
</evidence>
<dbReference type="Gene3D" id="3.60.21.10">
    <property type="match status" value="1"/>
</dbReference>
<dbReference type="InterPro" id="IPR004843">
    <property type="entry name" value="Calcineurin-like_PHP"/>
</dbReference>
<organism evidence="4 5">
    <name type="scientific">Rubidibacter lacunae KORDI 51-2</name>
    <dbReference type="NCBI Taxonomy" id="582515"/>
    <lineage>
        <taxon>Bacteria</taxon>
        <taxon>Bacillati</taxon>
        <taxon>Cyanobacteriota</taxon>
        <taxon>Cyanophyceae</taxon>
        <taxon>Oscillatoriophycideae</taxon>
        <taxon>Chroococcales</taxon>
        <taxon>Aphanothecaceae</taxon>
        <taxon>Rubidibacter</taxon>
    </lineage>
</organism>
<evidence type="ECO:0000313" key="5">
    <source>
        <dbReference type="Proteomes" id="UP000016960"/>
    </source>
</evidence>
<dbReference type="STRING" id="582515.KR51_00001580"/>
<dbReference type="EMBL" id="ASSJ01000003">
    <property type="protein sequence ID" value="ERN43095.1"/>
    <property type="molecule type" value="Genomic_DNA"/>
</dbReference>
<keyword evidence="2 4" id="KW-0378">Hydrolase</keyword>
<keyword evidence="1" id="KW-0479">Metal-binding</keyword>